<dbReference type="AlphaFoldDB" id="A0A833QVT1"/>
<reference evidence="7" key="1">
    <citation type="submission" date="2020-01" db="EMBL/GenBank/DDBJ databases">
        <title>Genome sequence of Kobresia littledalei, the first chromosome-level genome in the family Cyperaceae.</title>
        <authorList>
            <person name="Qu G."/>
        </authorList>
    </citation>
    <scope>NUCLEOTIDE SEQUENCE</scope>
    <source>
        <strain evidence="7">C.B.Clarke</strain>
        <tissue evidence="7">Leaf</tissue>
    </source>
</reference>
<dbReference type="Gene3D" id="2.40.330.10">
    <property type="entry name" value="DNA-binding pseudobarrel domain"/>
    <property type="match status" value="1"/>
</dbReference>
<dbReference type="InterPro" id="IPR050655">
    <property type="entry name" value="Plant_B3_domain"/>
</dbReference>
<evidence type="ECO:0000313" key="8">
    <source>
        <dbReference type="Proteomes" id="UP000623129"/>
    </source>
</evidence>
<dbReference type="SMART" id="SM01019">
    <property type="entry name" value="B3"/>
    <property type="match status" value="1"/>
</dbReference>
<dbReference type="OrthoDB" id="590488at2759"/>
<organism evidence="7 8">
    <name type="scientific">Carex littledalei</name>
    <dbReference type="NCBI Taxonomy" id="544730"/>
    <lineage>
        <taxon>Eukaryota</taxon>
        <taxon>Viridiplantae</taxon>
        <taxon>Streptophyta</taxon>
        <taxon>Embryophyta</taxon>
        <taxon>Tracheophyta</taxon>
        <taxon>Spermatophyta</taxon>
        <taxon>Magnoliopsida</taxon>
        <taxon>Liliopsida</taxon>
        <taxon>Poales</taxon>
        <taxon>Cyperaceae</taxon>
        <taxon>Cyperoideae</taxon>
        <taxon>Cariceae</taxon>
        <taxon>Carex</taxon>
        <taxon>Carex subgen. Euthyceras</taxon>
    </lineage>
</organism>
<dbReference type="GO" id="GO:0003677">
    <property type="term" value="F:DNA binding"/>
    <property type="evidence" value="ECO:0007669"/>
    <property type="project" value="UniProtKB-KW"/>
</dbReference>
<comment type="subcellular location">
    <subcellularLocation>
        <location evidence="1">Nucleus</location>
    </subcellularLocation>
</comment>
<protein>
    <submittedName>
        <fullName evidence="7">B3 domain-containing protein</fullName>
    </submittedName>
</protein>
<dbReference type="InterPro" id="IPR003340">
    <property type="entry name" value="B3_DNA-bd"/>
</dbReference>
<keyword evidence="8" id="KW-1185">Reference proteome</keyword>
<dbReference type="SUPFAM" id="SSF101936">
    <property type="entry name" value="DNA-binding pseudobarrel domain"/>
    <property type="match status" value="1"/>
</dbReference>
<gene>
    <name evidence="7" type="ORF">FCM35_KLT01541</name>
</gene>
<dbReference type="PANTHER" id="PTHR31920">
    <property type="entry name" value="B3 DOMAIN-CONTAINING"/>
    <property type="match status" value="1"/>
</dbReference>
<dbReference type="PROSITE" id="PS50863">
    <property type="entry name" value="B3"/>
    <property type="match status" value="1"/>
</dbReference>
<evidence type="ECO:0000256" key="1">
    <source>
        <dbReference type="ARBA" id="ARBA00004123"/>
    </source>
</evidence>
<dbReference type="GO" id="GO:0005634">
    <property type="term" value="C:nucleus"/>
    <property type="evidence" value="ECO:0007669"/>
    <property type="project" value="UniProtKB-SubCell"/>
</dbReference>
<dbReference type="Proteomes" id="UP000623129">
    <property type="component" value="Unassembled WGS sequence"/>
</dbReference>
<evidence type="ECO:0000256" key="3">
    <source>
        <dbReference type="ARBA" id="ARBA00023125"/>
    </source>
</evidence>
<sequence>MESCKVCRKWQTHAYWNHRDPTDLKFFVKMEASFRRYLNLPRKLAKNFKEKISQIVELKVPTGKTWQIEVFKSSNNLSLRSGWRDFVAANKINENDILVFKYSSGSSFNVLIFDPSGYQKAAASIIKNEETEPESESKSESETVKTSSESDTFIRVFIPPAKICSESVISSPTIRATNKRVWTTSSDVRFNLRD</sequence>
<keyword evidence="5" id="KW-0539">Nucleus</keyword>
<evidence type="ECO:0000256" key="4">
    <source>
        <dbReference type="ARBA" id="ARBA00023163"/>
    </source>
</evidence>
<dbReference type="Pfam" id="PF02362">
    <property type="entry name" value="B3"/>
    <property type="match status" value="1"/>
</dbReference>
<dbReference type="CDD" id="cd10017">
    <property type="entry name" value="B3_DNA"/>
    <property type="match status" value="1"/>
</dbReference>
<dbReference type="EMBL" id="SWLB01000010">
    <property type="protein sequence ID" value="KAF3333850.1"/>
    <property type="molecule type" value="Genomic_DNA"/>
</dbReference>
<feature type="domain" description="TF-B3" evidence="6">
    <location>
        <begin position="23"/>
        <end position="116"/>
    </location>
</feature>
<evidence type="ECO:0000256" key="2">
    <source>
        <dbReference type="ARBA" id="ARBA00023015"/>
    </source>
</evidence>
<dbReference type="PANTHER" id="PTHR31920:SF135">
    <property type="entry name" value="B3 DOMAIN-CONTAINING PROTEIN OS03G0621600-RELATED"/>
    <property type="match status" value="1"/>
</dbReference>
<proteinExistence type="predicted"/>
<keyword evidence="4" id="KW-0804">Transcription</keyword>
<evidence type="ECO:0000256" key="5">
    <source>
        <dbReference type="ARBA" id="ARBA00023242"/>
    </source>
</evidence>
<name>A0A833QVT1_9POAL</name>
<accession>A0A833QVT1</accession>
<evidence type="ECO:0000313" key="7">
    <source>
        <dbReference type="EMBL" id="KAF3333850.1"/>
    </source>
</evidence>
<keyword evidence="3" id="KW-0238">DNA-binding</keyword>
<keyword evidence="2" id="KW-0805">Transcription regulation</keyword>
<comment type="caution">
    <text evidence="7">The sequence shown here is derived from an EMBL/GenBank/DDBJ whole genome shotgun (WGS) entry which is preliminary data.</text>
</comment>
<dbReference type="InterPro" id="IPR015300">
    <property type="entry name" value="DNA-bd_pseudobarrel_sf"/>
</dbReference>
<evidence type="ECO:0000259" key="6">
    <source>
        <dbReference type="PROSITE" id="PS50863"/>
    </source>
</evidence>